<feature type="compositionally biased region" description="Polar residues" evidence="2">
    <location>
        <begin position="136"/>
        <end position="149"/>
    </location>
</feature>
<sequence length="443" mass="48477">MENKETRKENGDSPEKKNRERTPLTEAQRLKRQKMIVLPAMVLVFIGAMWLIFAPSSDKEEQPGATGYNTEIPDADKDNRKIIGDKVKAYEQGEMEERRASRNHAMQELGSMFDREVSVTGNNPDFDLASPGGGSDTDTASSPASQTIRSSATAYRDLNATLGNFYEQPSGNSAEMEELMERISSLETELEREKEKGSSMDEQVVLMEKSYELASKYMGGQNGQQTAQASPVRKAEEHTAMPVKQVTRQVVSSLAQPMSNAEFAAMYAQERNMGFHTAVGSRTVSDKNTISACVYGAQSVTDGQAVRLRLLEPMAVAEKIIPRNAVLVGAARIQGERLGIAVTSLQHEGTIIPVELSVYDTDGQEGIFIPNSMEMNAVREVAANMGGSLGSSINISTDAKAQLASDLGKGLIQGTSQYIAKKMRTVKVHLKAGYRVMLYQDRN</sequence>
<keyword evidence="6" id="KW-1185">Reference proteome</keyword>
<evidence type="ECO:0000313" key="6">
    <source>
        <dbReference type="Proteomes" id="UP000766986"/>
    </source>
</evidence>
<dbReference type="InterPro" id="IPR022187">
    <property type="entry name" value="Conjug_transposon_TraM"/>
</dbReference>
<accession>A0ABS2E2T4</accession>
<comment type="caution">
    <text evidence="5">The sequence shown here is derived from an EMBL/GenBank/DDBJ whole genome shotgun (WGS) entry which is preliminary data.</text>
</comment>
<feature type="transmembrane region" description="Helical" evidence="3">
    <location>
        <begin position="35"/>
        <end position="53"/>
    </location>
</feature>
<protein>
    <submittedName>
        <fullName evidence="5">Conjugative transposon protein TraM</fullName>
    </submittedName>
</protein>
<feature type="domain" description="Conjugative transposon TraM C-terminal" evidence="4">
    <location>
        <begin position="290"/>
        <end position="438"/>
    </location>
</feature>
<evidence type="ECO:0000256" key="3">
    <source>
        <dbReference type="SAM" id="Phobius"/>
    </source>
</evidence>
<keyword evidence="1" id="KW-0175">Coiled coil</keyword>
<feature type="coiled-coil region" evidence="1">
    <location>
        <begin position="173"/>
        <end position="203"/>
    </location>
</feature>
<keyword evidence="3" id="KW-0812">Transmembrane</keyword>
<dbReference type="EMBL" id="JACLYZ010000031">
    <property type="protein sequence ID" value="MBM6735955.1"/>
    <property type="molecule type" value="Genomic_DNA"/>
</dbReference>
<feature type="region of interest" description="Disordered" evidence="2">
    <location>
        <begin position="58"/>
        <end position="81"/>
    </location>
</feature>
<evidence type="ECO:0000256" key="1">
    <source>
        <dbReference type="SAM" id="Coils"/>
    </source>
</evidence>
<evidence type="ECO:0000256" key="2">
    <source>
        <dbReference type="SAM" id="MobiDB-lite"/>
    </source>
</evidence>
<dbReference type="NCBIfam" id="TIGR03779">
    <property type="entry name" value="Bac_Flav_CT_M"/>
    <property type="match status" value="1"/>
</dbReference>
<organism evidence="5 6">
    <name type="scientific">Mediterranea massiliensis</name>
    <dbReference type="NCBI Taxonomy" id="1841865"/>
    <lineage>
        <taxon>Bacteria</taxon>
        <taxon>Pseudomonadati</taxon>
        <taxon>Bacteroidota</taxon>
        <taxon>Bacteroidia</taxon>
        <taxon>Bacteroidales</taxon>
        <taxon>Bacteroidaceae</taxon>
        <taxon>Mediterranea</taxon>
    </lineage>
</organism>
<feature type="region of interest" description="Disordered" evidence="2">
    <location>
        <begin position="117"/>
        <end position="149"/>
    </location>
</feature>
<dbReference type="Proteomes" id="UP000766986">
    <property type="component" value="Unassembled WGS sequence"/>
</dbReference>
<name>A0ABS2E2T4_9BACT</name>
<feature type="compositionally biased region" description="Basic and acidic residues" evidence="2">
    <location>
        <begin position="1"/>
        <end position="23"/>
    </location>
</feature>
<evidence type="ECO:0000313" key="5">
    <source>
        <dbReference type="EMBL" id="MBM6735955.1"/>
    </source>
</evidence>
<evidence type="ECO:0000259" key="4">
    <source>
        <dbReference type="Pfam" id="PF12508"/>
    </source>
</evidence>
<dbReference type="RefSeq" id="WP_205096153.1">
    <property type="nucleotide sequence ID" value="NZ_JACLYZ010000031.1"/>
</dbReference>
<dbReference type="InterPro" id="IPR055407">
    <property type="entry name" value="TraM_C"/>
</dbReference>
<keyword evidence="3" id="KW-0472">Membrane</keyword>
<dbReference type="Pfam" id="PF12508">
    <property type="entry name" value="Transposon_TraM"/>
    <property type="match status" value="1"/>
</dbReference>
<gene>
    <name evidence="5" type="primary">traM</name>
    <name evidence="5" type="ORF">H7U35_12120</name>
</gene>
<proteinExistence type="predicted"/>
<keyword evidence="3" id="KW-1133">Transmembrane helix</keyword>
<reference evidence="5 6" key="1">
    <citation type="journal article" date="2021" name="Sci. Rep.">
        <title>The distribution of antibiotic resistance genes in chicken gut microbiota commensals.</title>
        <authorList>
            <person name="Juricova H."/>
            <person name="Matiasovicova J."/>
            <person name="Kubasova T."/>
            <person name="Cejkova D."/>
            <person name="Rychlik I."/>
        </authorList>
    </citation>
    <scope>NUCLEOTIDE SEQUENCE [LARGE SCALE GENOMIC DNA]</scope>
    <source>
        <strain evidence="5 6">An772</strain>
    </source>
</reference>
<feature type="region of interest" description="Disordered" evidence="2">
    <location>
        <begin position="1"/>
        <end position="26"/>
    </location>
</feature>